<dbReference type="GO" id="GO:0016881">
    <property type="term" value="F:acid-amino acid ligase activity"/>
    <property type="evidence" value="ECO:0007669"/>
    <property type="project" value="TreeGrafter"/>
</dbReference>
<accession>U5EQD7</accession>
<reference evidence="3 4" key="1">
    <citation type="journal article" date="2014" name="BMC Genomics">
        <title>Genome based analysis of type-I polyketide synthase and nonribosomal peptide synthetase gene clusters in seven strains of five representative Nocardia species.</title>
        <authorList>
            <person name="Komaki H."/>
            <person name="Ichikawa N."/>
            <person name="Hosoyama A."/>
            <person name="Takahashi-Nakaguchi A."/>
            <person name="Matsuzawa T."/>
            <person name="Suzuki K."/>
            <person name="Fujita N."/>
            <person name="Gonoi T."/>
        </authorList>
    </citation>
    <scope>NUCLEOTIDE SEQUENCE [LARGE SCALE GENOMIC DNA]</scope>
    <source>
        <strain evidence="3 4">NBRC 15531</strain>
    </source>
</reference>
<feature type="domain" description="GH3 middle" evidence="1">
    <location>
        <begin position="344"/>
        <end position="414"/>
    </location>
</feature>
<dbReference type="Pfam" id="PF03321">
    <property type="entry name" value="GH3"/>
    <property type="match status" value="1"/>
</dbReference>
<organism evidence="3 4">
    <name type="scientific">Nocardia asteroides NBRC 15531</name>
    <dbReference type="NCBI Taxonomy" id="1110697"/>
    <lineage>
        <taxon>Bacteria</taxon>
        <taxon>Bacillati</taxon>
        <taxon>Actinomycetota</taxon>
        <taxon>Actinomycetes</taxon>
        <taxon>Mycobacteriales</taxon>
        <taxon>Nocardiaceae</taxon>
        <taxon>Nocardia</taxon>
    </lineage>
</organism>
<evidence type="ECO:0000259" key="2">
    <source>
        <dbReference type="Pfam" id="PF23572"/>
    </source>
</evidence>
<dbReference type="PANTHER" id="PTHR31901">
    <property type="entry name" value="GH3 DOMAIN-CONTAINING PROTEIN"/>
    <property type="match status" value="1"/>
</dbReference>
<sequence length="552" mass="60611">MSNNAANNSEPIRAKAFAARDALLTALADPEGTQNSLLAHILRRNSGTQFGIYHDFADLRGADDFRSGVPIRMHEDFEPWLDRAIAGEANVLADEEAIAYFSSSGTTGREKQIPVTLSYLTESFIPFYFTGLANLLDRHPDVLADDNAVLNLWQDPDAPIDRTAGGQPHLGASQLDYERFGRESAVGLGNHAVWSRLPAELHDADPLTRTYAKVRIAAEYDVRCVFAVNPAIAHALPTQLRMWWPRIAEEIRRGTVADAPFSVGDPARATQIETTAARTGTVRPKDLWPNLTGVVTWTAYTAGLYLPKLMQDYGPNVEIVAAPIGSSEGPLAAPIDRHPTGAPLAITSSFLEFVPVEHEIRPTSSTLLAHQLELGRDYHVVMTRLGGIYRCATRDIVRVVGFVGRTPRIAYRGRQGDLIAGSARLREDQIIQAVRDAVSESGLAVENLAARVSPSAVSRYEIAVEFDRNEPPTETQRFAELLDTHLARESASYADARERGSIDAVRVLHVPPSTFMREWLERVASGQRPTRIKDRVFAPTVAAWSTASPAEL</sequence>
<dbReference type="GeneID" id="91516014"/>
<protein>
    <recommendedName>
        <fullName evidence="5">GH3 auxin-responsive promoter</fullName>
    </recommendedName>
</protein>
<comment type="caution">
    <text evidence="3">The sequence shown here is derived from an EMBL/GenBank/DDBJ whole genome shotgun (WGS) entry which is preliminary data.</text>
</comment>
<dbReference type="InterPro" id="IPR004993">
    <property type="entry name" value="GH3"/>
</dbReference>
<gene>
    <name evidence="3" type="ORF">NCAST_34_04340</name>
</gene>
<dbReference type="PANTHER" id="PTHR31901:SF9">
    <property type="entry name" value="GH3 DOMAIN-CONTAINING PROTEIN"/>
    <property type="match status" value="1"/>
</dbReference>
<evidence type="ECO:0000259" key="1">
    <source>
        <dbReference type="Pfam" id="PF23571"/>
    </source>
</evidence>
<dbReference type="InterPro" id="IPR055378">
    <property type="entry name" value="GH3_C"/>
</dbReference>
<dbReference type="AlphaFoldDB" id="U5EQD7"/>
<dbReference type="Pfam" id="PF23571">
    <property type="entry name" value="GH3_M"/>
    <property type="match status" value="1"/>
</dbReference>
<keyword evidence="4" id="KW-1185">Reference proteome</keyword>
<dbReference type="eggNOG" id="COG3568">
    <property type="taxonomic scope" value="Bacteria"/>
</dbReference>
<dbReference type="EMBL" id="BAFO02000034">
    <property type="protein sequence ID" value="GAD87304.1"/>
    <property type="molecule type" value="Genomic_DNA"/>
</dbReference>
<feature type="domain" description="GH3 C-terminal" evidence="2">
    <location>
        <begin position="429"/>
        <end position="530"/>
    </location>
</feature>
<dbReference type="Proteomes" id="UP000017048">
    <property type="component" value="Unassembled WGS sequence"/>
</dbReference>
<evidence type="ECO:0008006" key="5">
    <source>
        <dbReference type="Google" id="ProtNLM"/>
    </source>
</evidence>
<dbReference type="Pfam" id="PF23572">
    <property type="entry name" value="GH3_C"/>
    <property type="match status" value="1"/>
</dbReference>
<dbReference type="GO" id="GO:0005737">
    <property type="term" value="C:cytoplasm"/>
    <property type="evidence" value="ECO:0007669"/>
    <property type="project" value="TreeGrafter"/>
</dbReference>
<evidence type="ECO:0000313" key="3">
    <source>
        <dbReference type="EMBL" id="GAD87304.1"/>
    </source>
</evidence>
<evidence type="ECO:0000313" key="4">
    <source>
        <dbReference type="Proteomes" id="UP000017048"/>
    </source>
</evidence>
<dbReference type="STRING" id="1824.SAMN05444423_104380"/>
<proteinExistence type="predicted"/>
<dbReference type="RefSeq" id="WP_022567226.1">
    <property type="nucleotide sequence ID" value="NZ_BAFO02000034.1"/>
</dbReference>
<name>U5EQD7_NOCAS</name>
<dbReference type="InterPro" id="IPR055377">
    <property type="entry name" value="GH3_M"/>
</dbReference>